<dbReference type="SUPFAM" id="SSF53800">
    <property type="entry name" value="Chelatase"/>
    <property type="match status" value="2"/>
</dbReference>
<dbReference type="RefSeq" id="WP_233473070.1">
    <property type="nucleotide sequence ID" value="NZ_BONS01000019.1"/>
</dbReference>
<accession>A0A8J7GX39</accession>
<organism evidence="4 5">
    <name type="scientific">Longispora fulva</name>
    <dbReference type="NCBI Taxonomy" id="619741"/>
    <lineage>
        <taxon>Bacteria</taxon>
        <taxon>Bacillati</taxon>
        <taxon>Actinomycetota</taxon>
        <taxon>Actinomycetes</taxon>
        <taxon>Micromonosporales</taxon>
        <taxon>Micromonosporaceae</taxon>
        <taxon>Longispora</taxon>
    </lineage>
</organism>
<feature type="region of interest" description="Disordered" evidence="3">
    <location>
        <begin position="1"/>
        <end position="29"/>
    </location>
</feature>
<comment type="caution">
    <text evidence="4">The sequence shown here is derived from an EMBL/GenBank/DDBJ whole genome shotgun (WGS) entry which is preliminary data.</text>
</comment>
<dbReference type="GO" id="GO:0016829">
    <property type="term" value="F:lyase activity"/>
    <property type="evidence" value="ECO:0007669"/>
    <property type="project" value="UniProtKB-KW"/>
</dbReference>
<sequence length="401" mass="39748">MRHPPVGPSPAGPAEPGSPGPGPGGAGRPALVLLAHGSRDPRAAMTTEDLALAVSAARPGLDVRVAYLDHAWPRPGEVLADLAASGTPSAVVVPLLLTSAYHGTVDVPAVLADPPLPVHRAPVVGADQALYPALLRGLRSALRARFPVVGYAGAPPFPDHASVSGRVEDAPGGEDPLALSAPRLVENVPAASAHGADEVASTSSVSSAAGVARWSQTQAEPVGRTVPALAELGGAAVPARAGRGAEVVATMAGPAGSPADVRAQVRSAWRMPHGGTPCDGLVVIAAGTSDEAARAGLAVVATELGEWLGVPTRIGFASGPGQGAREAVVALHAAGADRVGVVSCFLAPGRLYDRARDRALLAGALTVAEPLGAAPELVDVVLSRYAAAAPPGVSAPLSAVA</sequence>
<name>A0A8J7GX39_9ACTN</name>
<dbReference type="AlphaFoldDB" id="A0A8J7GX39"/>
<gene>
    <name evidence="4" type="ORF">IW245_007124</name>
</gene>
<dbReference type="InterPro" id="IPR002762">
    <property type="entry name" value="CbiX-like"/>
</dbReference>
<reference evidence="4" key="1">
    <citation type="submission" date="2020-11" db="EMBL/GenBank/DDBJ databases">
        <title>Sequencing the genomes of 1000 actinobacteria strains.</title>
        <authorList>
            <person name="Klenk H.-P."/>
        </authorList>
    </citation>
    <scope>NUCLEOTIDE SEQUENCE</scope>
    <source>
        <strain evidence="4">DSM 45356</strain>
    </source>
</reference>
<evidence type="ECO:0000313" key="5">
    <source>
        <dbReference type="Proteomes" id="UP000622552"/>
    </source>
</evidence>
<dbReference type="PANTHER" id="PTHR33542">
    <property type="entry name" value="SIROHYDROCHLORIN FERROCHELATASE, CHLOROPLASTIC"/>
    <property type="match status" value="1"/>
</dbReference>
<dbReference type="InterPro" id="IPR050963">
    <property type="entry name" value="Sirohydro_Cobaltochel/CbiX"/>
</dbReference>
<protein>
    <submittedName>
        <fullName evidence="4">Sirohydrochlorin ferrochelatase</fullName>
    </submittedName>
</protein>
<keyword evidence="5" id="KW-1185">Reference proteome</keyword>
<dbReference type="PANTHER" id="PTHR33542:SF5">
    <property type="entry name" value="FERROCHELATASE CHE1"/>
    <property type="match status" value="1"/>
</dbReference>
<dbReference type="GO" id="GO:0046872">
    <property type="term" value="F:metal ion binding"/>
    <property type="evidence" value="ECO:0007669"/>
    <property type="project" value="UniProtKB-KW"/>
</dbReference>
<proteinExistence type="predicted"/>
<keyword evidence="2" id="KW-0456">Lyase</keyword>
<evidence type="ECO:0000256" key="2">
    <source>
        <dbReference type="ARBA" id="ARBA00023239"/>
    </source>
</evidence>
<feature type="compositionally biased region" description="Pro residues" evidence="3">
    <location>
        <begin position="1"/>
        <end position="22"/>
    </location>
</feature>
<evidence type="ECO:0000313" key="4">
    <source>
        <dbReference type="EMBL" id="MBG6140930.1"/>
    </source>
</evidence>
<dbReference type="CDD" id="cd03416">
    <property type="entry name" value="CbiX_SirB_N"/>
    <property type="match status" value="1"/>
</dbReference>
<dbReference type="Gene3D" id="3.40.50.1400">
    <property type="match status" value="2"/>
</dbReference>
<evidence type="ECO:0000256" key="3">
    <source>
        <dbReference type="SAM" id="MobiDB-lite"/>
    </source>
</evidence>
<keyword evidence="1" id="KW-0479">Metal-binding</keyword>
<dbReference type="Proteomes" id="UP000622552">
    <property type="component" value="Unassembled WGS sequence"/>
</dbReference>
<evidence type="ECO:0000256" key="1">
    <source>
        <dbReference type="ARBA" id="ARBA00022723"/>
    </source>
</evidence>
<dbReference type="Pfam" id="PF01903">
    <property type="entry name" value="CbiX"/>
    <property type="match status" value="2"/>
</dbReference>
<dbReference type="EMBL" id="JADOUF010000001">
    <property type="protein sequence ID" value="MBG6140930.1"/>
    <property type="molecule type" value="Genomic_DNA"/>
</dbReference>